<comment type="catalytic activity">
    <reaction evidence="6">
        <text>shikimate + NADP(+) = 3-dehydroshikimate + NADPH + H(+)</text>
        <dbReference type="Rhea" id="RHEA:17737"/>
        <dbReference type="ChEBI" id="CHEBI:15378"/>
        <dbReference type="ChEBI" id="CHEBI:16630"/>
        <dbReference type="ChEBI" id="CHEBI:36208"/>
        <dbReference type="ChEBI" id="CHEBI:57783"/>
        <dbReference type="ChEBI" id="CHEBI:58349"/>
        <dbReference type="EC" id="1.1.1.25"/>
    </reaction>
</comment>
<dbReference type="NCBIfam" id="NF001319">
    <property type="entry name" value="PRK00258.3-3"/>
    <property type="match status" value="1"/>
</dbReference>
<evidence type="ECO:0000256" key="4">
    <source>
        <dbReference type="ARBA" id="ARBA00023002"/>
    </source>
</evidence>
<feature type="binding site" evidence="6">
    <location>
        <position position="211"/>
    </location>
    <ligand>
        <name>NADP(+)</name>
        <dbReference type="ChEBI" id="CHEBI:58349"/>
    </ligand>
</feature>
<evidence type="ECO:0000256" key="5">
    <source>
        <dbReference type="ARBA" id="ARBA00023141"/>
    </source>
</evidence>
<evidence type="ECO:0000259" key="8">
    <source>
        <dbReference type="Pfam" id="PF18317"/>
    </source>
</evidence>
<dbReference type="GO" id="GO:0019632">
    <property type="term" value="P:shikimate metabolic process"/>
    <property type="evidence" value="ECO:0007669"/>
    <property type="project" value="InterPro"/>
</dbReference>
<keyword evidence="4 6" id="KW-0560">Oxidoreductase</keyword>
<evidence type="ECO:0000256" key="1">
    <source>
        <dbReference type="ARBA" id="ARBA00012962"/>
    </source>
</evidence>
<protein>
    <recommendedName>
        <fullName evidence="1 6">Shikimate dehydrogenase (NADP(+))</fullName>
        <shortName evidence="6">SDH</shortName>
        <ecNumber evidence="1 6">1.1.1.25</ecNumber>
    </recommendedName>
</protein>
<keyword evidence="3 6" id="KW-0521">NADP</keyword>
<comment type="subunit">
    <text evidence="6">Homodimer.</text>
</comment>
<feature type="binding site" evidence="6">
    <location>
        <position position="67"/>
    </location>
    <ligand>
        <name>shikimate</name>
        <dbReference type="ChEBI" id="CHEBI:36208"/>
    </ligand>
</feature>
<dbReference type="Gene3D" id="3.40.50.10860">
    <property type="entry name" value="Leucine Dehydrogenase, chain A, domain 1"/>
    <property type="match status" value="1"/>
</dbReference>
<feature type="domain" description="Shikimate dehydrogenase substrate binding N-terminal" evidence="7">
    <location>
        <begin position="12"/>
        <end position="94"/>
    </location>
</feature>
<feature type="binding site" evidence="6">
    <location>
        <position position="213"/>
    </location>
    <ligand>
        <name>shikimate</name>
        <dbReference type="ChEBI" id="CHEBI:36208"/>
    </ligand>
</feature>
<comment type="pathway">
    <text evidence="6">Metabolic intermediate biosynthesis; chorismate biosynthesis; chorismate from D-erythrose 4-phosphate and phosphoenolpyruvate: step 4/7.</text>
</comment>
<dbReference type="InterPro" id="IPR041121">
    <property type="entry name" value="SDH_C"/>
</dbReference>
<evidence type="ECO:0000259" key="7">
    <source>
        <dbReference type="Pfam" id="PF08501"/>
    </source>
</evidence>
<gene>
    <name evidence="6" type="primary">aroE</name>
    <name evidence="9" type="ORF">EF810_03970</name>
</gene>
<dbReference type="NCBIfam" id="TIGR00507">
    <property type="entry name" value="aroE"/>
    <property type="match status" value="1"/>
</dbReference>
<proteinExistence type="inferred from homology"/>
<keyword evidence="5 6" id="KW-0057">Aromatic amino acid biosynthesis</keyword>
<dbReference type="SUPFAM" id="SSF53223">
    <property type="entry name" value="Aminoacid dehydrogenase-like, N-terminal domain"/>
    <property type="match status" value="1"/>
</dbReference>
<dbReference type="HAMAP" id="MF_00222">
    <property type="entry name" value="Shikimate_DH_AroE"/>
    <property type="match status" value="1"/>
</dbReference>
<dbReference type="GO" id="GO:0008652">
    <property type="term" value="P:amino acid biosynthetic process"/>
    <property type="evidence" value="ECO:0007669"/>
    <property type="project" value="UniProtKB-KW"/>
</dbReference>
<dbReference type="Pfam" id="PF18317">
    <property type="entry name" value="SDH_C"/>
    <property type="match status" value="1"/>
</dbReference>
<dbReference type="SUPFAM" id="SSF51735">
    <property type="entry name" value="NAD(P)-binding Rossmann-fold domains"/>
    <property type="match status" value="1"/>
</dbReference>
<dbReference type="UniPathway" id="UPA00053">
    <property type="reaction ID" value="UER00087"/>
</dbReference>
<feature type="binding site" evidence="6">
    <location>
        <position position="241"/>
    </location>
    <ligand>
        <name>shikimate</name>
        <dbReference type="ChEBI" id="CHEBI:36208"/>
    </ligand>
</feature>
<dbReference type="GO" id="GO:0004764">
    <property type="term" value="F:shikimate 3-dehydrogenase (NADP+) activity"/>
    <property type="evidence" value="ECO:0007669"/>
    <property type="project" value="UniProtKB-UniRule"/>
</dbReference>
<comment type="function">
    <text evidence="6">Involved in the biosynthesis of the chorismate, which leads to the biosynthesis of aromatic amino acids. Catalyzes the reversible NADPH linked reduction of 3-dehydroshikimate (DHSA) to yield shikimate (SA).</text>
</comment>
<comment type="similarity">
    <text evidence="6">Belongs to the shikimate dehydrogenase family.</text>
</comment>
<dbReference type="Gene3D" id="3.40.50.720">
    <property type="entry name" value="NAD(P)-binding Rossmann-like Domain"/>
    <property type="match status" value="1"/>
</dbReference>
<comment type="caution">
    <text evidence="9">The sequence shown here is derived from an EMBL/GenBank/DDBJ whole genome shotgun (WGS) entry which is preliminary data.</text>
</comment>
<evidence type="ECO:0000256" key="2">
    <source>
        <dbReference type="ARBA" id="ARBA00022605"/>
    </source>
</evidence>
<dbReference type="InterPro" id="IPR011342">
    <property type="entry name" value="Shikimate_DH"/>
</dbReference>
<evidence type="ECO:0000256" key="6">
    <source>
        <dbReference type="HAMAP-Rule" id="MF_00222"/>
    </source>
</evidence>
<dbReference type="PANTHER" id="PTHR21089">
    <property type="entry name" value="SHIKIMATE DEHYDROGENASE"/>
    <property type="match status" value="1"/>
</dbReference>
<dbReference type="GO" id="GO:0009073">
    <property type="term" value="P:aromatic amino acid family biosynthetic process"/>
    <property type="evidence" value="ECO:0007669"/>
    <property type="project" value="UniProtKB-KW"/>
</dbReference>
<keyword evidence="2 6" id="KW-0028">Amino-acid biosynthesis</keyword>
<dbReference type="EMBL" id="RXII01000062">
    <property type="protein sequence ID" value="RZN61948.1"/>
    <property type="molecule type" value="Genomic_DNA"/>
</dbReference>
<dbReference type="InterPro" id="IPR036291">
    <property type="entry name" value="NAD(P)-bd_dom_sf"/>
</dbReference>
<dbReference type="InterPro" id="IPR022893">
    <property type="entry name" value="Shikimate_DH_fam"/>
</dbReference>
<dbReference type="EC" id="1.1.1.25" evidence="1 6"/>
<dbReference type="InterPro" id="IPR046346">
    <property type="entry name" value="Aminoacid_DH-like_N_sf"/>
</dbReference>
<dbReference type="Proteomes" id="UP000316217">
    <property type="component" value="Unassembled WGS sequence"/>
</dbReference>
<feature type="binding site" evidence="6">
    <location>
        <position position="92"/>
    </location>
    <ligand>
        <name>shikimate</name>
        <dbReference type="ChEBI" id="CHEBI:36208"/>
    </ligand>
</feature>
<evidence type="ECO:0000313" key="10">
    <source>
        <dbReference type="Proteomes" id="UP000316217"/>
    </source>
</evidence>
<evidence type="ECO:0000256" key="3">
    <source>
        <dbReference type="ARBA" id="ARBA00022857"/>
    </source>
</evidence>
<feature type="active site" description="Proton acceptor" evidence="6">
    <location>
        <position position="71"/>
    </location>
</feature>
<name>A0A520KLB2_9CREN</name>
<feature type="binding site" evidence="6">
    <location>
        <position position="234"/>
    </location>
    <ligand>
        <name>NADP(+)</name>
        <dbReference type="ChEBI" id="CHEBI:58349"/>
    </ligand>
</feature>
<comment type="caution">
    <text evidence="6">Lacks conserved residue(s) required for the propagation of feature annotation.</text>
</comment>
<sequence>MEDLGSDIILGVMGDPIDHSLSPAMHNRAMKALGINGIYLKFRVPPSLLSDALRGIKALGIRGVNLTMPLKTMAPQMMDSLDEDAEETMAVNTVLNDGKLKGFNTDVGGFSDSLPEKPCRTVVLGTGGAASAVLLALSRLGSDTTVMGRRWDRAVELARRFGAKPMEFKLWKLEEIEWDLLVNATPLGMSGFPELEVPAGAFKPGRTVFDLVYSPVKTRLLREAEMRGCRTISGLLMLVNQGARSFRIFTGINPPLEEMMEAVGLERRR</sequence>
<feature type="binding site" evidence="6">
    <location>
        <position position="83"/>
    </location>
    <ligand>
        <name>NADP(+)</name>
        <dbReference type="ChEBI" id="CHEBI:58349"/>
    </ligand>
</feature>
<feature type="domain" description="SDH C-terminal" evidence="8">
    <location>
        <begin position="234"/>
        <end position="263"/>
    </location>
</feature>
<dbReference type="AlphaFoldDB" id="A0A520KLB2"/>
<evidence type="ECO:0000313" key="9">
    <source>
        <dbReference type="EMBL" id="RZN61948.1"/>
    </source>
</evidence>
<accession>A0A520KLB2</accession>
<reference evidence="9 10" key="1">
    <citation type="journal article" date="2019" name="Nat. Microbiol.">
        <title>Wide diversity of methane and short-chain alkane metabolisms in uncultured archaea.</title>
        <authorList>
            <person name="Borrel G."/>
            <person name="Adam P.S."/>
            <person name="McKay L.J."/>
            <person name="Chen L.X."/>
            <person name="Sierra-Garcia I.N."/>
            <person name="Sieber C.M."/>
            <person name="Letourneur Q."/>
            <person name="Ghozlane A."/>
            <person name="Andersen G.L."/>
            <person name="Li W.J."/>
            <person name="Hallam S.J."/>
            <person name="Muyzer G."/>
            <person name="de Oliveira V.M."/>
            <person name="Inskeep W.P."/>
            <person name="Banfield J.F."/>
            <person name="Gribaldo S."/>
        </authorList>
    </citation>
    <scope>NUCLEOTIDE SEQUENCE [LARGE SCALE GENOMIC DNA]</scope>
    <source>
        <strain evidence="9">NM4</strain>
    </source>
</reference>
<dbReference type="InterPro" id="IPR013708">
    <property type="entry name" value="Shikimate_DH-bd_N"/>
</dbReference>
<dbReference type="Pfam" id="PF08501">
    <property type="entry name" value="Shikimate_dh_N"/>
    <property type="match status" value="1"/>
</dbReference>
<dbReference type="GO" id="GO:0009423">
    <property type="term" value="P:chorismate biosynthetic process"/>
    <property type="evidence" value="ECO:0007669"/>
    <property type="project" value="UniProtKB-UniRule"/>
</dbReference>
<organism evidence="9 10">
    <name type="scientific">Candidatus Methanodesulfokora washburnensis</name>
    <dbReference type="NCBI Taxonomy" id="2478471"/>
    <lineage>
        <taxon>Archaea</taxon>
        <taxon>Thermoproteota</taxon>
        <taxon>Candidatus Korarchaeia</taxon>
        <taxon>Candidatus Korarchaeia incertae sedis</taxon>
        <taxon>Candidatus Methanodesulfokora</taxon>
    </lineage>
</organism>
<feature type="binding site" evidence="6">
    <location>
        <begin position="20"/>
        <end position="22"/>
    </location>
    <ligand>
        <name>shikimate</name>
        <dbReference type="ChEBI" id="CHEBI:36208"/>
    </ligand>
</feature>
<feature type="binding site" evidence="6">
    <location>
        <position position="106"/>
    </location>
    <ligand>
        <name>shikimate</name>
        <dbReference type="ChEBI" id="CHEBI:36208"/>
    </ligand>
</feature>
<dbReference type="GO" id="GO:0050661">
    <property type="term" value="F:NADP binding"/>
    <property type="evidence" value="ECO:0007669"/>
    <property type="project" value="InterPro"/>
</dbReference>
<dbReference type="PANTHER" id="PTHR21089:SF1">
    <property type="entry name" value="BIFUNCTIONAL 3-DEHYDROQUINATE DEHYDRATASE_SHIKIMATE DEHYDROGENASE, CHLOROPLASTIC"/>
    <property type="match status" value="1"/>
</dbReference>
<dbReference type="CDD" id="cd01065">
    <property type="entry name" value="NAD_bind_Shikimate_DH"/>
    <property type="match status" value="1"/>
</dbReference>